<organism evidence="1 2">
    <name type="scientific">Rubripirellula reticaptiva</name>
    <dbReference type="NCBI Taxonomy" id="2528013"/>
    <lineage>
        <taxon>Bacteria</taxon>
        <taxon>Pseudomonadati</taxon>
        <taxon>Planctomycetota</taxon>
        <taxon>Planctomycetia</taxon>
        <taxon>Pirellulales</taxon>
        <taxon>Pirellulaceae</taxon>
        <taxon>Rubripirellula</taxon>
    </lineage>
</organism>
<evidence type="ECO:0000313" key="2">
    <source>
        <dbReference type="Proteomes" id="UP000317977"/>
    </source>
</evidence>
<sequence>MREHAKNISFRAIGGGIMDLTLLFQDKLHPVTRIGR</sequence>
<proteinExistence type="predicted"/>
<evidence type="ECO:0000313" key="1">
    <source>
        <dbReference type="EMBL" id="TWU57862.1"/>
    </source>
</evidence>
<accession>A0A5C6FAS0</accession>
<protein>
    <submittedName>
        <fullName evidence="1">Uncharacterized protein</fullName>
    </submittedName>
</protein>
<keyword evidence="2" id="KW-1185">Reference proteome</keyword>
<dbReference type="EMBL" id="SJPX01000001">
    <property type="protein sequence ID" value="TWU57862.1"/>
    <property type="molecule type" value="Genomic_DNA"/>
</dbReference>
<comment type="caution">
    <text evidence="1">The sequence shown here is derived from an EMBL/GenBank/DDBJ whole genome shotgun (WGS) entry which is preliminary data.</text>
</comment>
<name>A0A5C6FAS0_9BACT</name>
<dbReference type="AlphaFoldDB" id="A0A5C6FAS0"/>
<reference evidence="1 2" key="1">
    <citation type="submission" date="2019-02" db="EMBL/GenBank/DDBJ databases">
        <title>Deep-cultivation of Planctomycetes and their phenomic and genomic characterization uncovers novel biology.</title>
        <authorList>
            <person name="Wiegand S."/>
            <person name="Jogler M."/>
            <person name="Boedeker C."/>
            <person name="Pinto D."/>
            <person name="Vollmers J."/>
            <person name="Rivas-Marin E."/>
            <person name="Kohn T."/>
            <person name="Peeters S.H."/>
            <person name="Heuer A."/>
            <person name="Rast P."/>
            <person name="Oberbeckmann S."/>
            <person name="Bunk B."/>
            <person name="Jeske O."/>
            <person name="Meyerdierks A."/>
            <person name="Storesund J.E."/>
            <person name="Kallscheuer N."/>
            <person name="Luecker S."/>
            <person name="Lage O.M."/>
            <person name="Pohl T."/>
            <person name="Merkel B.J."/>
            <person name="Hornburger P."/>
            <person name="Mueller R.-W."/>
            <person name="Bruemmer F."/>
            <person name="Labrenz M."/>
            <person name="Spormann A.M."/>
            <person name="Op Den Camp H."/>
            <person name="Overmann J."/>
            <person name="Amann R."/>
            <person name="Jetten M.S.M."/>
            <person name="Mascher T."/>
            <person name="Medema M.H."/>
            <person name="Devos D.P."/>
            <person name="Kaster A.-K."/>
            <person name="Ovreas L."/>
            <person name="Rohde M."/>
            <person name="Galperin M.Y."/>
            <person name="Jogler C."/>
        </authorList>
    </citation>
    <scope>NUCLEOTIDE SEQUENCE [LARGE SCALE GENOMIC DNA]</scope>
    <source>
        <strain evidence="1 2">Poly59</strain>
    </source>
</reference>
<gene>
    <name evidence="1" type="ORF">Poly59_07710</name>
</gene>
<dbReference type="Proteomes" id="UP000317977">
    <property type="component" value="Unassembled WGS sequence"/>
</dbReference>